<dbReference type="Proteomes" id="UP000471364">
    <property type="component" value="Unassembled WGS sequence"/>
</dbReference>
<protein>
    <submittedName>
        <fullName evidence="1">Uncharacterized protein</fullName>
    </submittedName>
</protein>
<evidence type="ECO:0000313" key="1">
    <source>
        <dbReference type="EMBL" id="KAB1118506.1"/>
    </source>
</evidence>
<reference evidence="1 2" key="1">
    <citation type="submission" date="2019-09" db="EMBL/GenBank/DDBJ databases">
        <title>High taxonomic diversity of Micromonospora strains isolated from Medicago sativa nodules in different geographical locations.</title>
        <authorList>
            <person name="Martinez-Hidalgo P."/>
            <person name="Flores-Felix J.D."/>
            <person name="Velazquez E."/>
            <person name="Brau L."/>
            <person name="Trujillo M.E."/>
            <person name="Martinez-Molina E."/>
        </authorList>
    </citation>
    <scope>NUCLEOTIDE SEQUENCE [LARGE SCALE GENOMIC DNA]</scope>
    <source>
        <strain evidence="1 2">ALFB5</strain>
    </source>
</reference>
<dbReference type="EMBL" id="WAAR01000008">
    <property type="protein sequence ID" value="KAB1118506.1"/>
    <property type="molecule type" value="Genomic_DNA"/>
</dbReference>
<proteinExistence type="predicted"/>
<evidence type="ECO:0000313" key="2">
    <source>
        <dbReference type="Proteomes" id="UP000471364"/>
    </source>
</evidence>
<accession>A0ABQ6UMP7</accession>
<comment type="caution">
    <text evidence="1">The sequence shown here is derived from an EMBL/GenBank/DDBJ whole genome shotgun (WGS) entry which is preliminary data.</text>
</comment>
<keyword evidence="2" id="KW-1185">Reference proteome</keyword>
<gene>
    <name evidence="1" type="ORF">F6X54_03480</name>
</gene>
<organism evidence="1 2">
    <name type="scientific">Micromonospora aurantiaca</name>
    <name type="common">nom. illeg.</name>
    <dbReference type="NCBI Taxonomy" id="47850"/>
    <lineage>
        <taxon>Bacteria</taxon>
        <taxon>Bacillati</taxon>
        <taxon>Actinomycetota</taxon>
        <taxon>Actinomycetes</taxon>
        <taxon>Micromonosporales</taxon>
        <taxon>Micromonosporaceae</taxon>
        <taxon>Micromonospora</taxon>
    </lineage>
</organism>
<sequence length="136" mass="15174">MGICVVCRADQRTVVLISSWGVPHGASGHQVNYRWSSVVACPECGAGLLVRFDHDCFHPPWEEPWDMNWTWPVDVDGVQRLTSALVGCPDPLQPSCECPEHRSLREATERPPPREVPVTIVLTEDGLPQVRSVHDL</sequence>
<dbReference type="RefSeq" id="WP_151011243.1">
    <property type="nucleotide sequence ID" value="NZ_WAAR01000008.1"/>
</dbReference>
<name>A0ABQ6UMP7_9ACTN</name>